<comment type="caution">
    <text evidence="2">The sequence shown here is derived from an EMBL/GenBank/DDBJ whole genome shotgun (WGS) entry which is preliminary data.</text>
</comment>
<keyword evidence="3" id="KW-1185">Reference proteome</keyword>
<dbReference type="PROSITE" id="PS50234">
    <property type="entry name" value="VWFA"/>
    <property type="match status" value="1"/>
</dbReference>
<name>A0A7W7H6U6_9ACTN</name>
<dbReference type="SMART" id="SM00327">
    <property type="entry name" value="VWA"/>
    <property type="match status" value="1"/>
</dbReference>
<protein>
    <submittedName>
        <fullName evidence="2">Uncharacterized protein YegL</fullName>
    </submittedName>
</protein>
<evidence type="ECO:0000313" key="2">
    <source>
        <dbReference type="EMBL" id="MBB4745078.1"/>
    </source>
</evidence>
<dbReference type="EMBL" id="JACHNB010000001">
    <property type="protein sequence ID" value="MBB4745078.1"/>
    <property type="molecule type" value="Genomic_DNA"/>
</dbReference>
<evidence type="ECO:0000313" key="3">
    <source>
        <dbReference type="Proteomes" id="UP000546162"/>
    </source>
</evidence>
<dbReference type="SUPFAM" id="SSF53300">
    <property type="entry name" value="vWA-like"/>
    <property type="match status" value="1"/>
</dbReference>
<dbReference type="RefSeq" id="WP_185045355.1">
    <property type="nucleotide sequence ID" value="NZ_BAABFG010000005.1"/>
</dbReference>
<dbReference type="Pfam" id="PF00092">
    <property type="entry name" value="VWA"/>
    <property type="match status" value="1"/>
</dbReference>
<proteinExistence type="predicted"/>
<reference evidence="2 3" key="1">
    <citation type="submission" date="2020-08" db="EMBL/GenBank/DDBJ databases">
        <title>Sequencing the genomes of 1000 actinobacteria strains.</title>
        <authorList>
            <person name="Klenk H.-P."/>
        </authorList>
    </citation>
    <scope>NUCLEOTIDE SEQUENCE [LARGE SCALE GENOMIC DNA]</scope>
    <source>
        <strain evidence="2 3">DSM 45809</strain>
    </source>
</reference>
<dbReference type="InterPro" id="IPR036465">
    <property type="entry name" value="vWFA_dom_sf"/>
</dbReference>
<evidence type="ECO:0000259" key="1">
    <source>
        <dbReference type="PROSITE" id="PS50234"/>
    </source>
</evidence>
<dbReference type="InterPro" id="IPR002035">
    <property type="entry name" value="VWF_A"/>
</dbReference>
<dbReference type="AlphaFoldDB" id="A0A7W7H6U6"/>
<sequence>MTQSELFTVFPVFLLVDVSASMAGGPIEAVNKALPDIQNEMRVNPMVGEIARIGLTTFSDEARVVIPMCDLADAHLPELMVEGGTNFAAAFRGVRQAIESGLTSLPKGTPVYRPVVFFMSDGAHQSHDDWVAPLKELRDSGWKFAPEVVTFGFGQSQRESLQKIATRFAFEAKGDDTVNQVREIMSAIVRSIRTTSTSLADPSKAQGLYLDTPTETFTQLPTLTI</sequence>
<dbReference type="Proteomes" id="UP000546162">
    <property type="component" value="Unassembled WGS sequence"/>
</dbReference>
<feature type="domain" description="VWFA" evidence="1">
    <location>
        <begin position="11"/>
        <end position="188"/>
    </location>
</feature>
<organism evidence="2 3">
    <name type="scientific">Actinoplanes octamycinicus</name>
    <dbReference type="NCBI Taxonomy" id="135948"/>
    <lineage>
        <taxon>Bacteria</taxon>
        <taxon>Bacillati</taxon>
        <taxon>Actinomycetota</taxon>
        <taxon>Actinomycetes</taxon>
        <taxon>Micromonosporales</taxon>
        <taxon>Micromonosporaceae</taxon>
        <taxon>Actinoplanes</taxon>
    </lineage>
</organism>
<dbReference type="Gene3D" id="3.40.50.410">
    <property type="entry name" value="von Willebrand factor, type A domain"/>
    <property type="match status" value="1"/>
</dbReference>
<accession>A0A7W7H6U6</accession>
<gene>
    <name evidence="2" type="ORF">BJY16_008537</name>
</gene>